<reference evidence="1 2" key="1">
    <citation type="submission" date="2017-07" db="EMBL/GenBank/DDBJ databases">
        <title>Mechanisms for carbon and nitrogen cycling indicate functional differentiation within the Candidate Phyla Radiation.</title>
        <authorList>
            <person name="Danczak R.E."/>
            <person name="Johnston M.D."/>
            <person name="Kenah C."/>
            <person name="Slattery M."/>
            <person name="Wrighton K.C."/>
            <person name="Wilkins M.J."/>
        </authorList>
    </citation>
    <scope>NUCLEOTIDE SEQUENCE [LARGE SCALE GENOMIC DNA]</scope>
    <source>
        <strain evidence="1">Athens1014_28</strain>
    </source>
</reference>
<organism evidence="1 2">
    <name type="scientific">Candidatus Berkelbacteria bacterium Athens1014_28</name>
    <dbReference type="NCBI Taxonomy" id="2017145"/>
    <lineage>
        <taxon>Bacteria</taxon>
        <taxon>Candidatus Berkelbacteria</taxon>
    </lineage>
</organism>
<proteinExistence type="predicted"/>
<dbReference type="AlphaFoldDB" id="A0A554LMI6"/>
<accession>A0A554LMI6</accession>
<dbReference type="EMBL" id="VMGN01000020">
    <property type="protein sequence ID" value="TSC94105.1"/>
    <property type="molecule type" value="Genomic_DNA"/>
</dbReference>
<evidence type="ECO:0000313" key="2">
    <source>
        <dbReference type="Proteomes" id="UP000316495"/>
    </source>
</evidence>
<name>A0A554LMI6_9BACT</name>
<evidence type="ECO:0000313" key="1">
    <source>
        <dbReference type="EMBL" id="TSC94105.1"/>
    </source>
</evidence>
<dbReference type="Proteomes" id="UP000316495">
    <property type="component" value="Unassembled WGS sequence"/>
</dbReference>
<protein>
    <submittedName>
        <fullName evidence="1">Uncharacterized protein</fullName>
    </submittedName>
</protein>
<gene>
    <name evidence="1" type="ORF">Athens101428_417</name>
</gene>
<sequence>MAILLSAIIGSAILGISAVAFRQIATVDKYTSGTFAFYAAESGIEEGLLRFRFDKNAEIPASITTSSADPLARKPLNVYRNFLAEVPMRLLDSDGGVTGGYTASDRRQIYDLQVYYKQNYTGDDKAPPLGQISGKDLADPIYSADYKIAKDNAETFTILSDPSVVKSNDIYLYWKWVSSSCNSTSRAVEIKAKVVDATGSGDDEYTMLYSNPRCPPLRNATPAILFPGTANVYYPGNELKSAMGISAKTVLSITLKPVGNTADSGDGIYFGFDQGDATKNGRTAGLTSTIDSTGYFAGTSRKITANINRQNGTILDLFQYVIYKGER</sequence>
<comment type="caution">
    <text evidence="1">The sequence shown here is derived from an EMBL/GenBank/DDBJ whole genome shotgun (WGS) entry which is preliminary data.</text>
</comment>